<gene>
    <name evidence="1" type="ORF">GUITHDRAFT_120177</name>
</gene>
<evidence type="ECO:0000313" key="1">
    <source>
        <dbReference type="EMBL" id="EKX33649.1"/>
    </source>
</evidence>
<proteinExistence type="predicted"/>
<dbReference type="HOGENOM" id="CLU_1285423_0_0_1"/>
<dbReference type="GeneID" id="17290367"/>
<name>L1ICJ2_GUITC</name>
<dbReference type="EnsemblProtists" id="EKX33649">
    <property type="protein sequence ID" value="EKX33649"/>
    <property type="gene ID" value="GUITHDRAFT_120177"/>
</dbReference>
<protein>
    <submittedName>
        <fullName evidence="1 2">Uncharacterized protein</fullName>
    </submittedName>
</protein>
<dbReference type="Proteomes" id="UP000011087">
    <property type="component" value="Unassembled WGS sequence"/>
</dbReference>
<reference evidence="2" key="3">
    <citation type="submission" date="2015-06" db="UniProtKB">
        <authorList>
            <consortium name="EnsemblProtists"/>
        </authorList>
    </citation>
    <scope>IDENTIFICATION</scope>
</reference>
<organism evidence="1">
    <name type="scientific">Guillardia theta (strain CCMP2712)</name>
    <name type="common">Cryptophyte</name>
    <dbReference type="NCBI Taxonomy" id="905079"/>
    <lineage>
        <taxon>Eukaryota</taxon>
        <taxon>Cryptophyceae</taxon>
        <taxon>Pyrenomonadales</taxon>
        <taxon>Geminigeraceae</taxon>
        <taxon>Guillardia</taxon>
    </lineage>
</organism>
<keyword evidence="3" id="KW-1185">Reference proteome</keyword>
<dbReference type="EMBL" id="JH993134">
    <property type="protein sequence ID" value="EKX33649.1"/>
    <property type="molecule type" value="Genomic_DNA"/>
</dbReference>
<reference evidence="1 3" key="1">
    <citation type="journal article" date="2012" name="Nature">
        <title>Algal genomes reveal evolutionary mosaicism and the fate of nucleomorphs.</title>
        <authorList>
            <consortium name="DOE Joint Genome Institute"/>
            <person name="Curtis B.A."/>
            <person name="Tanifuji G."/>
            <person name="Burki F."/>
            <person name="Gruber A."/>
            <person name="Irimia M."/>
            <person name="Maruyama S."/>
            <person name="Arias M.C."/>
            <person name="Ball S.G."/>
            <person name="Gile G.H."/>
            <person name="Hirakawa Y."/>
            <person name="Hopkins J.F."/>
            <person name="Kuo A."/>
            <person name="Rensing S.A."/>
            <person name="Schmutz J."/>
            <person name="Symeonidi A."/>
            <person name="Elias M."/>
            <person name="Eveleigh R.J."/>
            <person name="Herman E.K."/>
            <person name="Klute M.J."/>
            <person name="Nakayama T."/>
            <person name="Obornik M."/>
            <person name="Reyes-Prieto A."/>
            <person name="Armbrust E.V."/>
            <person name="Aves S.J."/>
            <person name="Beiko R.G."/>
            <person name="Coutinho P."/>
            <person name="Dacks J.B."/>
            <person name="Durnford D.G."/>
            <person name="Fast N.M."/>
            <person name="Green B.R."/>
            <person name="Grisdale C.J."/>
            <person name="Hempel F."/>
            <person name="Henrissat B."/>
            <person name="Hoppner M.P."/>
            <person name="Ishida K."/>
            <person name="Kim E."/>
            <person name="Koreny L."/>
            <person name="Kroth P.G."/>
            <person name="Liu Y."/>
            <person name="Malik S.B."/>
            <person name="Maier U.G."/>
            <person name="McRose D."/>
            <person name="Mock T."/>
            <person name="Neilson J.A."/>
            <person name="Onodera N.T."/>
            <person name="Poole A.M."/>
            <person name="Pritham E.J."/>
            <person name="Richards T.A."/>
            <person name="Rocap G."/>
            <person name="Roy S.W."/>
            <person name="Sarai C."/>
            <person name="Schaack S."/>
            <person name="Shirato S."/>
            <person name="Slamovits C.H."/>
            <person name="Spencer D.F."/>
            <person name="Suzuki S."/>
            <person name="Worden A.Z."/>
            <person name="Zauner S."/>
            <person name="Barry K."/>
            <person name="Bell C."/>
            <person name="Bharti A.K."/>
            <person name="Crow J.A."/>
            <person name="Grimwood J."/>
            <person name="Kramer R."/>
            <person name="Lindquist E."/>
            <person name="Lucas S."/>
            <person name="Salamov A."/>
            <person name="McFadden G.I."/>
            <person name="Lane C.E."/>
            <person name="Keeling P.J."/>
            <person name="Gray M.W."/>
            <person name="Grigoriev I.V."/>
            <person name="Archibald J.M."/>
        </authorList>
    </citation>
    <scope>NUCLEOTIDE SEQUENCE</scope>
    <source>
        <strain evidence="1 3">CCMP2712</strain>
    </source>
</reference>
<sequence>MKQVDLTRNQLVVAGKAWEHERSPCCRDMIRHLVRRECYCSWFQPSGGGLQDQFPAIRMGEGYYTLSLRIQKAMFRHVRLTKGFRNVERLPDGRLKLRIPTQLLVEKKRTATRFTVMRSKSGAPCGVGKPSYSKRVRLERKADASDLIDLTDIINGILGPAAADSRPSYTAFFLSEAETAEHVVQHLFRECPTLTRDRMEFVRSMTRLYDKIVQN</sequence>
<dbReference type="RefSeq" id="XP_005820629.1">
    <property type="nucleotide sequence ID" value="XM_005820572.1"/>
</dbReference>
<accession>L1ICJ2</accession>
<evidence type="ECO:0000313" key="2">
    <source>
        <dbReference type="EnsemblProtists" id="EKX33649"/>
    </source>
</evidence>
<dbReference type="KEGG" id="gtt:GUITHDRAFT_120177"/>
<reference evidence="3" key="2">
    <citation type="submission" date="2012-11" db="EMBL/GenBank/DDBJ databases">
        <authorList>
            <person name="Kuo A."/>
            <person name="Curtis B.A."/>
            <person name="Tanifuji G."/>
            <person name="Burki F."/>
            <person name="Gruber A."/>
            <person name="Irimia M."/>
            <person name="Maruyama S."/>
            <person name="Arias M.C."/>
            <person name="Ball S.G."/>
            <person name="Gile G.H."/>
            <person name="Hirakawa Y."/>
            <person name="Hopkins J.F."/>
            <person name="Rensing S.A."/>
            <person name="Schmutz J."/>
            <person name="Symeonidi A."/>
            <person name="Elias M."/>
            <person name="Eveleigh R.J."/>
            <person name="Herman E.K."/>
            <person name="Klute M.J."/>
            <person name="Nakayama T."/>
            <person name="Obornik M."/>
            <person name="Reyes-Prieto A."/>
            <person name="Armbrust E.V."/>
            <person name="Aves S.J."/>
            <person name="Beiko R.G."/>
            <person name="Coutinho P."/>
            <person name="Dacks J.B."/>
            <person name="Durnford D.G."/>
            <person name="Fast N.M."/>
            <person name="Green B.R."/>
            <person name="Grisdale C."/>
            <person name="Hempe F."/>
            <person name="Henrissat B."/>
            <person name="Hoppner M.P."/>
            <person name="Ishida K.-I."/>
            <person name="Kim E."/>
            <person name="Koreny L."/>
            <person name="Kroth P.G."/>
            <person name="Liu Y."/>
            <person name="Malik S.-B."/>
            <person name="Maier U.G."/>
            <person name="McRose D."/>
            <person name="Mock T."/>
            <person name="Neilson J.A."/>
            <person name="Onodera N.T."/>
            <person name="Poole A.M."/>
            <person name="Pritham E.J."/>
            <person name="Richards T.A."/>
            <person name="Rocap G."/>
            <person name="Roy S.W."/>
            <person name="Sarai C."/>
            <person name="Schaack S."/>
            <person name="Shirato S."/>
            <person name="Slamovits C.H."/>
            <person name="Spencer D.F."/>
            <person name="Suzuki S."/>
            <person name="Worden A.Z."/>
            <person name="Zauner S."/>
            <person name="Barry K."/>
            <person name="Bell C."/>
            <person name="Bharti A.K."/>
            <person name="Crow J.A."/>
            <person name="Grimwood J."/>
            <person name="Kramer R."/>
            <person name="Lindquist E."/>
            <person name="Lucas S."/>
            <person name="Salamov A."/>
            <person name="McFadden G.I."/>
            <person name="Lane C.E."/>
            <person name="Keeling P.J."/>
            <person name="Gray M.W."/>
            <person name="Grigoriev I.V."/>
            <person name="Archibald J.M."/>
        </authorList>
    </citation>
    <scope>NUCLEOTIDE SEQUENCE</scope>
    <source>
        <strain evidence="3">CCMP2712</strain>
    </source>
</reference>
<evidence type="ECO:0000313" key="3">
    <source>
        <dbReference type="Proteomes" id="UP000011087"/>
    </source>
</evidence>
<dbReference type="PaxDb" id="55529-EKX33649"/>
<dbReference type="AlphaFoldDB" id="L1ICJ2"/>